<keyword evidence="1" id="KW-1133">Transmembrane helix</keyword>
<keyword evidence="1" id="KW-0472">Membrane</keyword>
<feature type="transmembrane region" description="Helical" evidence="1">
    <location>
        <begin position="12"/>
        <end position="31"/>
    </location>
</feature>
<sequence length="411" mass="43762">MFANLDKRKLLLIGGVVLAIIVLIWLIFLAFRPPTEPVPGVNEGPGGPGTLPSVGNLNINTNEPEISTGQPLFPQAAAVADGGRTASPALTSGSTLQPFGSAGSSARYYDESTCEFYEIQPNGDRTVISQNRYCNVQNVTWSPDGKASVLEFPDGANIVYDFASGKQYTLPKEMTEFSFDPSGSQVAGKYLSDTNSADNWIVSVSANGSQLTPIEPMGENADKVNVAWSANNQVVALSRTGEDSGVFSQEVLLIGFNDENFRSLQIEGRGFEPQWTSDGQKLLYSVYSDQSNYLPTLYLVNANTDNVGTGKVQVGLNTWADKCTIAGGFAYCAVPQGLPEGAGFTRSLAQGLPDEIWQVDLATGGRALLAQPVGEQGQAIATSDLAVSADGRFLYFTDAATGQLRSVQLKP</sequence>
<dbReference type="EMBL" id="MHTB01000045">
    <property type="protein sequence ID" value="OHA54566.1"/>
    <property type="molecule type" value="Genomic_DNA"/>
</dbReference>
<keyword evidence="1" id="KW-0812">Transmembrane</keyword>
<evidence type="ECO:0000313" key="2">
    <source>
        <dbReference type="EMBL" id="OHA54566.1"/>
    </source>
</evidence>
<evidence type="ECO:0000256" key="1">
    <source>
        <dbReference type="SAM" id="Phobius"/>
    </source>
</evidence>
<protein>
    <recommendedName>
        <fullName evidence="4">Dipeptidylpeptidase IV N-terminal domain-containing protein</fullName>
    </recommendedName>
</protein>
<gene>
    <name evidence="2" type="ORF">A2226_02245</name>
</gene>
<dbReference type="AlphaFoldDB" id="A0A1G2Q1W4"/>
<name>A0A1G2Q1W4_9BACT</name>
<comment type="caution">
    <text evidence="2">The sequence shown here is derived from an EMBL/GenBank/DDBJ whole genome shotgun (WGS) entry which is preliminary data.</text>
</comment>
<evidence type="ECO:0008006" key="4">
    <source>
        <dbReference type="Google" id="ProtNLM"/>
    </source>
</evidence>
<dbReference type="InterPro" id="IPR011042">
    <property type="entry name" value="6-blade_b-propeller_TolB-like"/>
</dbReference>
<evidence type="ECO:0000313" key="3">
    <source>
        <dbReference type="Proteomes" id="UP000178936"/>
    </source>
</evidence>
<dbReference type="Gene3D" id="2.120.10.30">
    <property type="entry name" value="TolB, C-terminal domain"/>
    <property type="match status" value="1"/>
</dbReference>
<accession>A0A1G2Q1W4</accession>
<reference evidence="2 3" key="1">
    <citation type="journal article" date="2016" name="Nat. Commun.">
        <title>Thousands of microbial genomes shed light on interconnected biogeochemical processes in an aquifer system.</title>
        <authorList>
            <person name="Anantharaman K."/>
            <person name="Brown C.T."/>
            <person name="Hug L.A."/>
            <person name="Sharon I."/>
            <person name="Castelle C.J."/>
            <person name="Probst A.J."/>
            <person name="Thomas B.C."/>
            <person name="Singh A."/>
            <person name="Wilkins M.J."/>
            <person name="Karaoz U."/>
            <person name="Brodie E.L."/>
            <person name="Williams K.H."/>
            <person name="Hubbard S.S."/>
            <person name="Banfield J.F."/>
        </authorList>
    </citation>
    <scope>NUCLEOTIDE SEQUENCE [LARGE SCALE GENOMIC DNA]</scope>
</reference>
<dbReference type="Proteomes" id="UP000178936">
    <property type="component" value="Unassembled WGS sequence"/>
</dbReference>
<dbReference type="SUPFAM" id="SSF69304">
    <property type="entry name" value="Tricorn protease N-terminal domain"/>
    <property type="match status" value="1"/>
</dbReference>
<organism evidence="2 3">
    <name type="scientific">Candidatus Veblenbacteria bacterium RIFOXYA2_FULL_43_9</name>
    <dbReference type="NCBI Taxonomy" id="1802425"/>
    <lineage>
        <taxon>Bacteria</taxon>
        <taxon>Candidatus Vebleniibacteriota</taxon>
    </lineage>
</organism>
<proteinExistence type="predicted"/>